<dbReference type="SUPFAM" id="SSF47979">
    <property type="entry name" value="Iron-dependent repressor protein, dimerization domain"/>
    <property type="match status" value="1"/>
</dbReference>
<dbReference type="Pfam" id="PF04023">
    <property type="entry name" value="FeoA"/>
    <property type="match status" value="1"/>
</dbReference>
<evidence type="ECO:0000313" key="14">
    <source>
        <dbReference type="EMBL" id="MBK0420976.1"/>
    </source>
</evidence>
<evidence type="ECO:0000259" key="13">
    <source>
        <dbReference type="PROSITE" id="PS50944"/>
    </source>
</evidence>
<dbReference type="AlphaFoldDB" id="A0A934QC13"/>
<dbReference type="GO" id="GO:0046983">
    <property type="term" value="F:protein dimerization activity"/>
    <property type="evidence" value="ECO:0007669"/>
    <property type="project" value="InterPro"/>
</dbReference>
<sequence length="240" mass="26126">MDRINRVSVDDLSPSMQNYLKVIWGLQEWSDVPVSNSAIAESAGVRLSTVSDALRKLADLELIGHARYGSVTLTDAGRENAVSMIRRHRLLETFLVRNLDYEWDEVHDEADRLEHAVSDELIDRIDRVLGFPTRDPHGDPIPSADGRVHRPDAVTLAVVPSPCSARVERISDSNTEMLQYFASKGLVVDAELEVLPAEPYSETVTVRIAATNEVVSLGAAAASSVWVSSGAAVADAPARA</sequence>
<dbReference type="InterPro" id="IPR008988">
    <property type="entry name" value="Transcriptional_repressor_C"/>
</dbReference>
<evidence type="ECO:0000256" key="5">
    <source>
        <dbReference type="ARBA" id="ARBA00022491"/>
    </source>
</evidence>
<protein>
    <recommendedName>
        <fullName evidence="12">Manganese transport regulator</fullName>
    </recommendedName>
</protein>
<name>A0A934QC13_9MICO</name>
<dbReference type="GO" id="GO:0046914">
    <property type="term" value="F:transition metal ion binding"/>
    <property type="evidence" value="ECO:0007669"/>
    <property type="project" value="InterPro"/>
</dbReference>
<dbReference type="Gene3D" id="1.10.10.10">
    <property type="entry name" value="Winged helix-like DNA-binding domain superfamily/Winged helix DNA-binding domain"/>
    <property type="match status" value="1"/>
</dbReference>
<reference evidence="14" key="1">
    <citation type="submission" date="2020-12" db="EMBL/GenBank/DDBJ databases">
        <title>Leucobacter sp. CAS2, isolated from Chromium sludge.</title>
        <authorList>
            <person name="Xu Z."/>
        </authorList>
    </citation>
    <scope>NUCLEOTIDE SEQUENCE</scope>
    <source>
        <strain evidence="14">CSA2</strain>
    </source>
</reference>
<dbReference type="InterPro" id="IPR038157">
    <property type="entry name" value="FeoA_core_dom"/>
</dbReference>
<dbReference type="Pfam" id="PF02742">
    <property type="entry name" value="Fe_dep_repr_C"/>
    <property type="match status" value="1"/>
</dbReference>
<organism evidence="14 15">
    <name type="scientific">Leucobacter edaphi</name>
    <dbReference type="NCBI Taxonomy" id="2796472"/>
    <lineage>
        <taxon>Bacteria</taxon>
        <taxon>Bacillati</taxon>
        <taxon>Actinomycetota</taxon>
        <taxon>Actinomycetes</taxon>
        <taxon>Micrococcales</taxon>
        <taxon>Microbacteriaceae</taxon>
        <taxon>Leucobacter</taxon>
    </lineage>
</organism>
<dbReference type="GO" id="GO:0003700">
    <property type="term" value="F:DNA-binding transcription factor activity"/>
    <property type="evidence" value="ECO:0007669"/>
    <property type="project" value="InterPro"/>
</dbReference>
<dbReference type="Gene3D" id="1.10.60.10">
    <property type="entry name" value="Iron dependent repressor, metal binding and dimerisation domain"/>
    <property type="match status" value="1"/>
</dbReference>
<evidence type="ECO:0000256" key="9">
    <source>
        <dbReference type="ARBA" id="ARBA00023159"/>
    </source>
</evidence>
<evidence type="ECO:0000256" key="7">
    <source>
        <dbReference type="ARBA" id="ARBA00023015"/>
    </source>
</evidence>
<dbReference type="PROSITE" id="PS50944">
    <property type="entry name" value="HTH_DTXR"/>
    <property type="match status" value="1"/>
</dbReference>
<dbReference type="GO" id="GO:0045892">
    <property type="term" value="P:negative regulation of DNA-templated transcription"/>
    <property type="evidence" value="ECO:0007669"/>
    <property type="project" value="TreeGrafter"/>
</dbReference>
<accession>A0A934QC13</accession>
<keyword evidence="5" id="KW-0678">Repressor</keyword>
<evidence type="ECO:0000256" key="3">
    <source>
        <dbReference type="ARBA" id="ARBA00011738"/>
    </source>
</evidence>
<proteinExistence type="inferred from homology"/>
<evidence type="ECO:0000256" key="2">
    <source>
        <dbReference type="ARBA" id="ARBA00007871"/>
    </source>
</evidence>
<evidence type="ECO:0000256" key="1">
    <source>
        <dbReference type="ARBA" id="ARBA00004496"/>
    </source>
</evidence>
<gene>
    <name evidence="14" type="ORF">JD292_02620</name>
</gene>
<keyword evidence="11" id="KW-0464">Manganese</keyword>
<dbReference type="GO" id="GO:0003677">
    <property type="term" value="F:DNA binding"/>
    <property type="evidence" value="ECO:0007669"/>
    <property type="project" value="UniProtKB-KW"/>
</dbReference>
<comment type="caution">
    <text evidence="14">The sequence shown here is derived from an EMBL/GenBank/DDBJ whole genome shotgun (WGS) entry which is preliminary data.</text>
</comment>
<dbReference type="SUPFAM" id="SSF50037">
    <property type="entry name" value="C-terminal domain of transcriptional repressors"/>
    <property type="match status" value="1"/>
</dbReference>
<evidence type="ECO:0000256" key="12">
    <source>
        <dbReference type="ARBA" id="ARBA00032593"/>
    </source>
</evidence>
<keyword evidence="9" id="KW-0010">Activator</keyword>
<comment type="similarity">
    <text evidence="2">Belongs to the DtxR/MntR family.</text>
</comment>
<evidence type="ECO:0000256" key="10">
    <source>
        <dbReference type="ARBA" id="ARBA00023163"/>
    </source>
</evidence>
<dbReference type="InterPro" id="IPR022687">
    <property type="entry name" value="HTH_DTXR"/>
</dbReference>
<keyword evidence="15" id="KW-1185">Reference proteome</keyword>
<dbReference type="InterPro" id="IPR036388">
    <property type="entry name" value="WH-like_DNA-bd_sf"/>
</dbReference>
<dbReference type="InterPro" id="IPR022689">
    <property type="entry name" value="Iron_dep_repressor"/>
</dbReference>
<dbReference type="EMBL" id="JAEHOI010000002">
    <property type="protein sequence ID" value="MBK0420976.1"/>
    <property type="molecule type" value="Genomic_DNA"/>
</dbReference>
<feature type="domain" description="HTH dtxR-type" evidence="13">
    <location>
        <begin position="12"/>
        <end position="74"/>
    </location>
</feature>
<evidence type="ECO:0000256" key="11">
    <source>
        <dbReference type="ARBA" id="ARBA00023211"/>
    </source>
</evidence>
<dbReference type="InterPro" id="IPR036390">
    <property type="entry name" value="WH_DNA-bd_sf"/>
</dbReference>
<keyword evidence="4" id="KW-0963">Cytoplasm</keyword>
<dbReference type="GO" id="GO:0005737">
    <property type="term" value="C:cytoplasm"/>
    <property type="evidence" value="ECO:0007669"/>
    <property type="project" value="UniProtKB-SubCell"/>
</dbReference>
<dbReference type="SUPFAM" id="SSF46785">
    <property type="entry name" value="Winged helix' DNA-binding domain"/>
    <property type="match status" value="1"/>
</dbReference>
<dbReference type="FunFam" id="1.10.60.10:FF:000004">
    <property type="entry name" value="DtxR family transcriptional regulator"/>
    <property type="match status" value="1"/>
</dbReference>
<evidence type="ECO:0000313" key="15">
    <source>
        <dbReference type="Proteomes" id="UP000618733"/>
    </source>
</evidence>
<dbReference type="Pfam" id="PF01325">
    <property type="entry name" value="Fe_dep_repress"/>
    <property type="match status" value="1"/>
</dbReference>
<dbReference type="InterPro" id="IPR050536">
    <property type="entry name" value="DtxR_MntR_Metal-Reg"/>
</dbReference>
<dbReference type="PANTHER" id="PTHR33238">
    <property type="entry name" value="IRON (METAL) DEPENDENT REPRESSOR, DTXR FAMILY"/>
    <property type="match status" value="1"/>
</dbReference>
<dbReference type="Gene3D" id="2.30.30.90">
    <property type="match status" value="1"/>
</dbReference>
<dbReference type="SMART" id="SM00899">
    <property type="entry name" value="FeoA"/>
    <property type="match status" value="1"/>
</dbReference>
<keyword evidence="6" id="KW-0408">Iron</keyword>
<keyword evidence="8" id="KW-0238">DNA-binding</keyword>
<dbReference type="InterPro" id="IPR007167">
    <property type="entry name" value="Fe-transptr_FeoA-like"/>
</dbReference>
<dbReference type="InterPro" id="IPR001367">
    <property type="entry name" value="Fe_dep_repressor"/>
</dbReference>
<dbReference type="Proteomes" id="UP000618733">
    <property type="component" value="Unassembled WGS sequence"/>
</dbReference>
<evidence type="ECO:0000256" key="8">
    <source>
        <dbReference type="ARBA" id="ARBA00023125"/>
    </source>
</evidence>
<keyword evidence="7" id="KW-0805">Transcription regulation</keyword>
<keyword evidence="10" id="KW-0804">Transcription</keyword>
<dbReference type="SMART" id="SM00529">
    <property type="entry name" value="HTH_DTXR"/>
    <property type="match status" value="1"/>
</dbReference>
<dbReference type="PANTHER" id="PTHR33238:SF11">
    <property type="entry name" value="TRANSCRIPTIONAL REGULATOR MNTR"/>
    <property type="match status" value="1"/>
</dbReference>
<comment type="subunit">
    <text evidence="3">Homodimer.</text>
</comment>
<dbReference type="InterPro" id="IPR036421">
    <property type="entry name" value="Fe_dep_repressor_sf"/>
</dbReference>
<evidence type="ECO:0000256" key="4">
    <source>
        <dbReference type="ARBA" id="ARBA00022490"/>
    </source>
</evidence>
<comment type="subcellular location">
    <subcellularLocation>
        <location evidence="1">Cytoplasm</location>
    </subcellularLocation>
</comment>
<evidence type="ECO:0000256" key="6">
    <source>
        <dbReference type="ARBA" id="ARBA00023004"/>
    </source>
</evidence>